<evidence type="ECO:0000256" key="1">
    <source>
        <dbReference type="ARBA" id="ARBA00010233"/>
    </source>
</evidence>
<dbReference type="RefSeq" id="WP_073540904.1">
    <property type="nucleotide sequence ID" value="NZ_CP018335.1"/>
</dbReference>
<dbReference type="Pfam" id="PF17676">
    <property type="entry name" value="Peptidase_S66C"/>
    <property type="match status" value="1"/>
</dbReference>
<dbReference type="Gene3D" id="3.50.30.60">
    <property type="entry name" value="LD-carboxypeptidase A C-terminal domain-like"/>
    <property type="match status" value="1"/>
</dbReference>
<dbReference type="InterPro" id="IPR040921">
    <property type="entry name" value="Peptidase_S66C"/>
</dbReference>
<dbReference type="Gene3D" id="3.40.50.10740">
    <property type="entry name" value="Class I glutamine amidotransferase-like"/>
    <property type="match status" value="1"/>
</dbReference>
<dbReference type="CDD" id="cd07025">
    <property type="entry name" value="Peptidase_S66"/>
    <property type="match status" value="1"/>
</dbReference>
<dbReference type="AlphaFoldDB" id="A0A1L5FDJ9"/>
<dbReference type="InterPro" id="IPR027461">
    <property type="entry name" value="Carboxypeptidase_A_C_sf"/>
</dbReference>
<protein>
    <submittedName>
        <fullName evidence="9">LD-carboxypeptidase</fullName>
    </submittedName>
</protein>
<dbReference type="PANTHER" id="PTHR30237:SF2">
    <property type="entry name" value="MUREIN TETRAPEPTIDE CARBOXYPEPTIDASE"/>
    <property type="match status" value="1"/>
</dbReference>
<keyword evidence="4" id="KW-0378">Hydrolase</keyword>
<dbReference type="OrthoDB" id="9807329at2"/>
<evidence type="ECO:0000256" key="5">
    <source>
        <dbReference type="ARBA" id="ARBA00022825"/>
    </source>
</evidence>
<feature type="domain" description="LD-carboxypeptidase C-terminal" evidence="8">
    <location>
        <begin position="173"/>
        <end position="289"/>
    </location>
</feature>
<evidence type="ECO:0000256" key="3">
    <source>
        <dbReference type="ARBA" id="ARBA00022670"/>
    </source>
</evidence>
<evidence type="ECO:0000256" key="6">
    <source>
        <dbReference type="PIRSR" id="PIRSR028757-1"/>
    </source>
</evidence>
<evidence type="ECO:0000256" key="2">
    <source>
        <dbReference type="ARBA" id="ARBA00022645"/>
    </source>
</evidence>
<organism evidence="9 10">
    <name type="scientific">Clostridium kluyveri</name>
    <dbReference type="NCBI Taxonomy" id="1534"/>
    <lineage>
        <taxon>Bacteria</taxon>
        <taxon>Bacillati</taxon>
        <taxon>Bacillota</taxon>
        <taxon>Clostridia</taxon>
        <taxon>Eubacteriales</taxon>
        <taxon>Clostridiaceae</taxon>
        <taxon>Clostridium</taxon>
    </lineage>
</organism>
<dbReference type="InterPro" id="IPR027478">
    <property type="entry name" value="LdcA_N"/>
</dbReference>
<keyword evidence="3" id="KW-0645">Protease</keyword>
<dbReference type="GO" id="GO:0008236">
    <property type="term" value="F:serine-type peptidase activity"/>
    <property type="evidence" value="ECO:0007669"/>
    <property type="project" value="UniProtKB-KW"/>
</dbReference>
<feature type="active site" description="Nucleophile" evidence="6">
    <location>
        <position position="108"/>
    </location>
</feature>
<dbReference type="PIRSF" id="PIRSF028757">
    <property type="entry name" value="LD-carboxypeptidase"/>
    <property type="match status" value="1"/>
</dbReference>
<dbReference type="GO" id="GO:0006508">
    <property type="term" value="P:proteolysis"/>
    <property type="evidence" value="ECO:0007669"/>
    <property type="project" value="UniProtKB-KW"/>
</dbReference>
<dbReference type="InterPro" id="IPR003507">
    <property type="entry name" value="S66_fam"/>
</dbReference>
<comment type="similarity">
    <text evidence="1">Belongs to the peptidase S66 family.</text>
</comment>
<dbReference type="Proteomes" id="UP000184604">
    <property type="component" value="Chromosome"/>
</dbReference>
<evidence type="ECO:0000256" key="4">
    <source>
        <dbReference type="ARBA" id="ARBA00022801"/>
    </source>
</evidence>
<dbReference type="PANTHER" id="PTHR30237">
    <property type="entry name" value="MURAMOYLTETRAPEPTIDE CARBOXYPEPTIDASE"/>
    <property type="match status" value="1"/>
</dbReference>
<dbReference type="SUPFAM" id="SSF52317">
    <property type="entry name" value="Class I glutamine amidotransferase-like"/>
    <property type="match status" value="1"/>
</dbReference>
<accession>A0A1L5FDJ9</accession>
<keyword evidence="5" id="KW-0720">Serine protease</keyword>
<evidence type="ECO:0000313" key="9">
    <source>
        <dbReference type="EMBL" id="APM41096.1"/>
    </source>
</evidence>
<dbReference type="GO" id="GO:0004180">
    <property type="term" value="F:carboxypeptidase activity"/>
    <property type="evidence" value="ECO:0007669"/>
    <property type="project" value="UniProtKB-KW"/>
</dbReference>
<feature type="active site" description="Charge relay system" evidence="6">
    <location>
        <position position="274"/>
    </location>
</feature>
<dbReference type="Pfam" id="PF02016">
    <property type="entry name" value="Peptidase_S66"/>
    <property type="match status" value="1"/>
</dbReference>
<evidence type="ECO:0000313" key="10">
    <source>
        <dbReference type="Proteomes" id="UP000184604"/>
    </source>
</evidence>
<evidence type="ECO:0000259" key="7">
    <source>
        <dbReference type="Pfam" id="PF02016"/>
    </source>
</evidence>
<dbReference type="InterPro" id="IPR029062">
    <property type="entry name" value="Class_I_gatase-like"/>
</dbReference>
<feature type="active site" description="Charge relay system" evidence="6">
    <location>
        <position position="204"/>
    </location>
</feature>
<dbReference type="InterPro" id="IPR040449">
    <property type="entry name" value="Peptidase_S66_N"/>
</dbReference>
<keyword evidence="2 9" id="KW-0121">Carboxypeptidase</keyword>
<feature type="domain" description="LD-carboxypeptidase N-terminal" evidence="7">
    <location>
        <begin position="12"/>
        <end position="127"/>
    </location>
</feature>
<reference evidence="9 10" key="1">
    <citation type="submission" date="2016-12" db="EMBL/GenBank/DDBJ databases">
        <title>Complete genome sequence of Clostridium kluyveri JZZ isolated from the pit mud of a Chinese flavor liquor-making factory.</title>
        <authorList>
            <person name="Wang Y."/>
        </authorList>
    </citation>
    <scope>NUCLEOTIDE SEQUENCE [LARGE SCALE GENOMIC DNA]</scope>
    <source>
        <strain evidence="9 10">JZZ</strain>
    </source>
</reference>
<dbReference type="EMBL" id="CP018335">
    <property type="protein sequence ID" value="APM41096.1"/>
    <property type="molecule type" value="Genomic_DNA"/>
</dbReference>
<proteinExistence type="inferred from homology"/>
<gene>
    <name evidence="9" type="ORF">BS101_21500</name>
</gene>
<sequence length="304" mass="34514">MLGKKLKKGDTIGIVSPSSSEEPKKIEESIKFLENLGFNVKSGKHIYDRWGYLAGKDKDRVQDLMDMFLDKKVDIILCIRGGYGAMRLLPLIDFDIIEKNPKIFAGFSDITTLLNNIYQRCNLITFHSPMCNSQFDSSTLKSFLDTLMFGYNPFTIENTDNIPTDYFNGEYVKGELVGGNLSLICSTLGTPYAINTKDKILFIEEVEEEPYKIDRMLTHLSLSGILQQCRGFIIGQFKDCEFSKYKESLTLSEIFEDRILSLRKPTLTNFQSGHSYPKITIPIGAEVEIDLKNGKIHLSEPVVR</sequence>
<dbReference type="SUPFAM" id="SSF141986">
    <property type="entry name" value="LD-carboxypeptidase A C-terminal domain-like"/>
    <property type="match status" value="1"/>
</dbReference>
<name>A0A1L5FDJ9_CLOKL</name>
<evidence type="ECO:0000259" key="8">
    <source>
        <dbReference type="Pfam" id="PF17676"/>
    </source>
</evidence>